<evidence type="ECO:0000256" key="6">
    <source>
        <dbReference type="ARBA" id="ARBA00023136"/>
    </source>
</evidence>
<dbReference type="InterPro" id="IPR000611">
    <property type="entry name" value="NPY_rcpt"/>
</dbReference>
<dbReference type="InterPro" id="IPR017452">
    <property type="entry name" value="GPCR_Rhodpsn_7TM"/>
</dbReference>
<dbReference type="AlphaFoldDB" id="A0A9X0D0Z4"/>
<dbReference type="Pfam" id="PF00001">
    <property type="entry name" value="7tm_1"/>
    <property type="match status" value="1"/>
</dbReference>
<dbReference type="Gene3D" id="1.20.1070.10">
    <property type="entry name" value="Rhodopsin 7-helix transmembrane proteins"/>
    <property type="match status" value="1"/>
</dbReference>
<feature type="transmembrane region" description="Helical" evidence="10">
    <location>
        <begin position="173"/>
        <end position="203"/>
    </location>
</feature>
<dbReference type="OrthoDB" id="10044919at2759"/>
<accession>A0A9X0D0Z4</accession>
<feature type="transmembrane region" description="Helical" evidence="10">
    <location>
        <begin position="359"/>
        <end position="382"/>
    </location>
</feature>
<dbReference type="Proteomes" id="UP001163046">
    <property type="component" value="Unassembled WGS sequence"/>
</dbReference>
<evidence type="ECO:0000256" key="1">
    <source>
        <dbReference type="ARBA" id="ARBA00004141"/>
    </source>
</evidence>
<name>A0A9X0D0Z4_9CNID</name>
<evidence type="ECO:0000256" key="9">
    <source>
        <dbReference type="RuleBase" id="RU000688"/>
    </source>
</evidence>
<dbReference type="PROSITE" id="PS50262">
    <property type="entry name" value="G_PROTEIN_RECEP_F1_2"/>
    <property type="match status" value="1"/>
</dbReference>
<keyword evidence="13" id="KW-1185">Reference proteome</keyword>
<feature type="transmembrane region" description="Helical" evidence="10">
    <location>
        <begin position="270"/>
        <end position="293"/>
    </location>
</feature>
<keyword evidence="5 9" id="KW-0297">G-protein coupled receptor</keyword>
<evidence type="ECO:0000256" key="3">
    <source>
        <dbReference type="ARBA" id="ARBA00022692"/>
    </source>
</evidence>
<keyword evidence="3 9" id="KW-0812">Transmembrane</keyword>
<gene>
    <name evidence="12" type="ORF">OS493_033268</name>
</gene>
<feature type="transmembrane region" description="Helical" evidence="10">
    <location>
        <begin position="111"/>
        <end position="132"/>
    </location>
</feature>
<dbReference type="SMART" id="SM01381">
    <property type="entry name" value="7TM_GPCR_Srsx"/>
    <property type="match status" value="1"/>
</dbReference>
<dbReference type="EMBL" id="MU825916">
    <property type="protein sequence ID" value="KAJ7382706.1"/>
    <property type="molecule type" value="Genomic_DNA"/>
</dbReference>
<dbReference type="CDD" id="cd00637">
    <property type="entry name" value="7tm_classA_rhodopsin-like"/>
    <property type="match status" value="1"/>
</dbReference>
<feature type="transmembrane region" description="Helical" evidence="10">
    <location>
        <begin position="224"/>
        <end position="245"/>
    </location>
</feature>
<keyword evidence="7 9" id="KW-0675">Receptor</keyword>
<protein>
    <recommendedName>
        <fullName evidence="11">G-protein coupled receptors family 1 profile domain-containing protein</fullName>
    </recommendedName>
</protein>
<organism evidence="12 13">
    <name type="scientific">Desmophyllum pertusum</name>
    <dbReference type="NCBI Taxonomy" id="174260"/>
    <lineage>
        <taxon>Eukaryota</taxon>
        <taxon>Metazoa</taxon>
        <taxon>Cnidaria</taxon>
        <taxon>Anthozoa</taxon>
        <taxon>Hexacorallia</taxon>
        <taxon>Scleractinia</taxon>
        <taxon>Caryophylliina</taxon>
        <taxon>Caryophylliidae</taxon>
        <taxon>Desmophyllum</taxon>
    </lineage>
</organism>
<comment type="subcellular location">
    <subcellularLocation>
        <location evidence="1">Membrane</location>
        <topology evidence="1">Multi-pass membrane protein</topology>
    </subcellularLocation>
</comment>
<dbReference type="PROSITE" id="PS00237">
    <property type="entry name" value="G_PROTEIN_RECEP_F1_1"/>
    <property type="match status" value="1"/>
</dbReference>
<keyword evidence="4 10" id="KW-1133">Transmembrane helix</keyword>
<dbReference type="PRINTS" id="PR01012">
    <property type="entry name" value="NRPEPTIDEYR"/>
</dbReference>
<evidence type="ECO:0000256" key="4">
    <source>
        <dbReference type="ARBA" id="ARBA00022989"/>
    </source>
</evidence>
<keyword evidence="6 10" id="KW-0472">Membrane</keyword>
<feature type="transmembrane region" description="Helical" evidence="10">
    <location>
        <begin position="330"/>
        <end position="353"/>
    </location>
</feature>
<evidence type="ECO:0000256" key="10">
    <source>
        <dbReference type="SAM" id="Phobius"/>
    </source>
</evidence>
<evidence type="ECO:0000313" key="13">
    <source>
        <dbReference type="Proteomes" id="UP001163046"/>
    </source>
</evidence>
<proteinExistence type="inferred from homology"/>
<comment type="caution">
    <text evidence="12">The sequence shown here is derived from an EMBL/GenBank/DDBJ whole genome shotgun (WGS) entry which is preliminary data.</text>
</comment>
<sequence>MIRHVTRPCITQLSQVVDLRSVTGYATQPQSPAACRALCIETMTNRRHDTALHQTSEISNHNSKDIKATVNEVFTEISLRNMTSLQSTNGSTDDATGDFLGRSDVQIGFEVFLAILICLTSFIGNSLVVYAIHRDTRLNTITNLLIENLAFSDILMAILHMPFWIISLRYGRWVFGHVVCQIAGVTQLVFGIVSLLTMTGIAINRYFKVVKRHLYVKFFSSRKTTYIVIALSWFTSLLVNSPQLYGWGKIDYHVLFTDCTCVWGLKDKSYIIFLCIATIFLLATITFSCYFVIYRTVRASARRVQGHSALPNPTKTEVDKSETKVLKTSLVVVCVYMVCWTPLSVIGFLEVFGSTSARWLHFVSYVLAYCSSMTNPFIYGIMNPQFKNAFASILHLRESTASDARVSVSRNIANSHIEIQATYTSTA</sequence>
<feature type="transmembrane region" description="Helical" evidence="10">
    <location>
        <begin position="144"/>
        <end position="167"/>
    </location>
</feature>
<evidence type="ECO:0000256" key="2">
    <source>
        <dbReference type="ARBA" id="ARBA00010663"/>
    </source>
</evidence>
<dbReference type="PRINTS" id="PR00237">
    <property type="entry name" value="GPCRRHODOPSN"/>
</dbReference>
<dbReference type="InterPro" id="IPR050125">
    <property type="entry name" value="GPCR_opsins"/>
</dbReference>
<dbReference type="GO" id="GO:0016020">
    <property type="term" value="C:membrane"/>
    <property type="evidence" value="ECO:0007669"/>
    <property type="project" value="UniProtKB-SubCell"/>
</dbReference>
<evidence type="ECO:0000313" key="12">
    <source>
        <dbReference type="EMBL" id="KAJ7382706.1"/>
    </source>
</evidence>
<evidence type="ECO:0000256" key="8">
    <source>
        <dbReference type="ARBA" id="ARBA00023224"/>
    </source>
</evidence>
<evidence type="ECO:0000256" key="5">
    <source>
        <dbReference type="ARBA" id="ARBA00023040"/>
    </source>
</evidence>
<dbReference type="SUPFAM" id="SSF81321">
    <property type="entry name" value="Family A G protein-coupled receptor-like"/>
    <property type="match status" value="1"/>
</dbReference>
<feature type="domain" description="G-protein coupled receptors family 1 profile" evidence="11">
    <location>
        <begin position="124"/>
        <end position="379"/>
    </location>
</feature>
<keyword evidence="8 9" id="KW-0807">Transducer</keyword>
<dbReference type="PANTHER" id="PTHR24240">
    <property type="entry name" value="OPSIN"/>
    <property type="match status" value="1"/>
</dbReference>
<reference evidence="12" key="1">
    <citation type="submission" date="2023-01" db="EMBL/GenBank/DDBJ databases">
        <title>Genome assembly of the deep-sea coral Lophelia pertusa.</title>
        <authorList>
            <person name="Herrera S."/>
            <person name="Cordes E."/>
        </authorList>
    </citation>
    <scope>NUCLEOTIDE SEQUENCE</scope>
    <source>
        <strain evidence="12">USNM1676648</strain>
        <tissue evidence="12">Polyp</tissue>
    </source>
</reference>
<comment type="similarity">
    <text evidence="2 9">Belongs to the G-protein coupled receptor 1 family.</text>
</comment>
<dbReference type="GO" id="GO:0004983">
    <property type="term" value="F:neuropeptide Y receptor activity"/>
    <property type="evidence" value="ECO:0007669"/>
    <property type="project" value="InterPro"/>
</dbReference>
<evidence type="ECO:0000256" key="7">
    <source>
        <dbReference type="ARBA" id="ARBA00023170"/>
    </source>
</evidence>
<evidence type="ECO:0000259" key="11">
    <source>
        <dbReference type="PROSITE" id="PS50262"/>
    </source>
</evidence>
<dbReference type="InterPro" id="IPR000276">
    <property type="entry name" value="GPCR_Rhodpsn"/>
</dbReference>